<feature type="compositionally biased region" description="Acidic residues" evidence="1">
    <location>
        <begin position="20"/>
        <end position="31"/>
    </location>
</feature>
<dbReference type="OrthoDB" id="9179987at2"/>
<dbReference type="RefSeq" id="WP_007059814.1">
    <property type="nucleotide sequence ID" value="NZ_ACVI01000010.1"/>
</dbReference>
<dbReference type="Proteomes" id="UP000004198">
    <property type="component" value="Unassembled WGS sequence"/>
</dbReference>
<organism evidence="2 3">
    <name type="scientific">Clostridium carboxidivorans P7</name>
    <dbReference type="NCBI Taxonomy" id="536227"/>
    <lineage>
        <taxon>Bacteria</taxon>
        <taxon>Bacillati</taxon>
        <taxon>Bacillota</taxon>
        <taxon>Clostridia</taxon>
        <taxon>Eubacteriales</taxon>
        <taxon>Clostridiaceae</taxon>
        <taxon>Clostridium</taxon>
    </lineage>
</organism>
<dbReference type="EMBL" id="ACVI01000010">
    <property type="protein sequence ID" value="EET88674.1"/>
    <property type="molecule type" value="Genomic_DNA"/>
</dbReference>
<evidence type="ECO:0000256" key="1">
    <source>
        <dbReference type="SAM" id="MobiDB-lite"/>
    </source>
</evidence>
<evidence type="ECO:0000313" key="3">
    <source>
        <dbReference type="Proteomes" id="UP000004198"/>
    </source>
</evidence>
<comment type="caution">
    <text evidence="2">The sequence shown here is derived from an EMBL/GenBank/DDBJ whole genome shotgun (WGS) entry which is preliminary data.</text>
</comment>
<evidence type="ECO:0000313" key="2">
    <source>
        <dbReference type="EMBL" id="EET88674.1"/>
    </source>
</evidence>
<sequence>MSDNQNGQHVPITNPISEPPTEDNYDEELEDENIKSENSINKYIDKAEDTLKNINSIKDELCKLPLNPCESQYITNNINPLLNILYLLSQTSSGLSTSAKFLASSSVVHPKNSDIKDTIHLIYKINEECDDVYDVLKKRLEILLDNC</sequence>
<accession>C6PQ07</accession>
<reference evidence="2 3" key="1">
    <citation type="submission" date="2009-06" db="EMBL/GenBank/DDBJ databases">
        <title>The draft genome of Clostridium carboxidivorans P7.</title>
        <authorList>
            <consortium name="US DOE Joint Genome Institute (JGI-PGF)"/>
            <person name="Lucas S."/>
            <person name="Copeland A."/>
            <person name="Lapidus A."/>
            <person name="Glavina del Rio T."/>
            <person name="Tice H."/>
            <person name="Bruce D."/>
            <person name="Goodwin L."/>
            <person name="Pitluck S."/>
            <person name="Larimer F."/>
            <person name="Land M.L."/>
            <person name="Hauser L."/>
            <person name="Hemme C.L."/>
        </authorList>
    </citation>
    <scope>NUCLEOTIDE SEQUENCE [LARGE SCALE GENOMIC DNA]</scope>
    <source>
        <strain evidence="2 3">P7</strain>
    </source>
</reference>
<feature type="region of interest" description="Disordered" evidence="1">
    <location>
        <begin position="1"/>
        <end position="34"/>
    </location>
</feature>
<dbReference type="eggNOG" id="ENOG5032J0Q">
    <property type="taxonomic scope" value="Bacteria"/>
</dbReference>
<dbReference type="PATRIC" id="fig|536227.13.peg.350"/>
<name>C6PQ07_9CLOT</name>
<proteinExistence type="predicted"/>
<keyword evidence="3" id="KW-1185">Reference proteome</keyword>
<gene>
    <name evidence="2" type="ORF">CcarbDRAFT_0929</name>
</gene>
<dbReference type="AlphaFoldDB" id="C6PQ07"/>
<protein>
    <submittedName>
        <fullName evidence="2">Uncharacterized protein</fullName>
    </submittedName>
</protein>
<dbReference type="KEGG" id="cck:Ccar_01620"/>